<evidence type="ECO:0000313" key="9">
    <source>
        <dbReference type="Proteomes" id="UP000834106"/>
    </source>
</evidence>
<dbReference type="GO" id="GO:0003677">
    <property type="term" value="F:DNA binding"/>
    <property type="evidence" value="ECO:0007669"/>
    <property type="project" value="UniProtKB-KW"/>
</dbReference>
<feature type="domain" description="TF-B3" evidence="7">
    <location>
        <begin position="95"/>
        <end position="189"/>
    </location>
</feature>
<feature type="compositionally biased region" description="Basic and acidic residues" evidence="6">
    <location>
        <begin position="7"/>
        <end position="20"/>
    </location>
</feature>
<accession>A0AAD2AE47</accession>
<dbReference type="Gene3D" id="2.40.330.10">
    <property type="entry name" value="DNA-binding pseudobarrel domain"/>
    <property type="match status" value="1"/>
</dbReference>
<keyword evidence="4" id="KW-0804">Transcription</keyword>
<feature type="compositionally biased region" description="Acidic residues" evidence="6">
    <location>
        <begin position="46"/>
        <end position="65"/>
    </location>
</feature>
<keyword evidence="3" id="KW-0238">DNA-binding</keyword>
<dbReference type="SUPFAM" id="SSF101936">
    <property type="entry name" value="DNA-binding pseudobarrel domain"/>
    <property type="match status" value="1"/>
</dbReference>
<evidence type="ECO:0000256" key="5">
    <source>
        <dbReference type="ARBA" id="ARBA00023242"/>
    </source>
</evidence>
<organism evidence="8 9">
    <name type="scientific">Fraxinus pennsylvanica</name>
    <dbReference type="NCBI Taxonomy" id="56036"/>
    <lineage>
        <taxon>Eukaryota</taxon>
        <taxon>Viridiplantae</taxon>
        <taxon>Streptophyta</taxon>
        <taxon>Embryophyta</taxon>
        <taxon>Tracheophyta</taxon>
        <taxon>Spermatophyta</taxon>
        <taxon>Magnoliopsida</taxon>
        <taxon>eudicotyledons</taxon>
        <taxon>Gunneridae</taxon>
        <taxon>Pentapetalae</taxon>
        <taxon>asterids</taxon>
        <taxon>lamiids</taxon>
        <taxon>Lamiales</taxon>
        <taxon>Oleaceae</taxon>
        <taxon>Oleeae</taxon>
        <taxon>Fraxinus</taxon>
    </lineage>
</organism>
<evidence type="ECO:0000256" key="4">
    <source>
        <dbReference type="ARBA" id="ARBA00023163"/>
    </source>
</evidence>
<dbReference type="InterPro" id="IPR015300">
    <property type="entry name" value="DNA-bd_pseudobarrel_sf"/>
</dbReference>
<dbReference type="SMART" id="SM01019">
    <property type="entry name" value="B3"/>
    <property type="match status" value="1"/>
</dbReference>
<evidence type="ECO:0000259" key="7">
    <source>
        <dbReference type="PROSITE" id="PS50863"/>
    </source>
</evidence>
<comment type="subcellular location">
    <subcellularLocation>
        <location evidence="1">Nucleus</location>
    </subcellularLocation>
</comment>
<evidence type="ECO:0000256" key="2">
    <source>
        <dbReference type="ARBA" id="ARBA00023015"/>
    </source>
</evidence>
<dbReference type="InterPro" id="IPR003340">
    <property type="entry name" value="B3_DNA-bd"/>
</dbReference>
<protein>
    <recommendedName>
        <fullName evidence="7">TF-B3 domain-containing protein</fullName>
    </recommendedName>
</protein>
<evidence type="ECO:0000256" key="6">
    <source>
        <dbReference type="SAM" id="MobiDB-lite"/>
    </source>
</evidence>
<dbReference type="Proteomes" id="UP000834106">
    <property type="component" value="Chromosome 22"/>
</dbReference>
<evidence type="ECO:0000313" key="8">
    <source>
        <dbReference type="EMBL" id="CAI9786548.1"/>
    </source>
</evidence>
<keyword evidence="5" id="KW-0539">Nucleus</keyword>
<keyword evidence="2" id="KW-0805">Transcription regulation</keyword>
<feature type="compositionally biased region" description="Acidic residues" evidence="6">
    <location>
        <begin position="26"/>
        <end position="36"/>
    </location>
</feature>
<dbReference type="EMBL" id="OU503057">
    <property type="protein sequence ID" value="CAI9786548.1"/>
    <property type="molecule type" value="Genomic_DNA"/>
</dbReference>
<evidence type="ECO:0000256" key="3">
    <source>
        <dbReference type="ARBA" id="ARBA00023125"/>
    </source>
</evidence>
<dbReference type="CDD" id="cd10017">
    <property type="entry name" value="B3_DNA"/>
    <property type="match status" value="1"/>
</dbReference>
<evidence type="ECO:0000256" key="1">
    <source>
        <dbReference type="ARBA" id="ARBA00004123"/>
    </source>
</evidence>
<feature type="region of interest" description="Disordered" evidence="6">
    <location>
        <begin position="1"/>
        <end position="79"/>
    </location>
</feature>
<name>A0AAD2AE47_9LAMI</name>
<dbReference type="GO" id="GO:0005634">
    <property type="term" value="C:nucleus"/>
    <property type="evidence" value="ECO:0007669"/>
    <property type="project" value="UniProtKB-SubCell"/>
</dbReference>
<dbReference type="PROSITE" id="PS50863">
    <property type="entry name" value="B3"/>
    <property type="match status" value="1"/>
</dbReference>
<sequence length="190" mass="22151">MVQTDEDGARKDDDAERNEDLYYTEPENDSEEDIHDSDDNAQVYMEIEEDKNEDAEDENGEDDEGRAEQVANGKRPLDPYGNDIFNSGLAIRPRNPYVVTKIRKLRPNDLYIPKETIVDFQLDNLPEEMSLIDPQDRQFQVKLIRWKDDRVWYRGGWKSLCAVNFVSAEDTCICEFVGGRLRVEVVRRNN</sequence>
<keyword evidence="9" id="KW-1185">Reference proteome</keyword>
<gene>
    <name evidence="8" type="ORF">FPE_LOCUS33978</name>
</gene>
<dbReference type="Pfam" id="PF02362">
    <property type="entry name" value="B3"/>
    <property type="match status" value="1"/>
</dbReference>
<dbReference type="AlphaFoldDB" id="A0AAD2AE47"/>
<proteinExistence type="predicted"/>
<reference evidence="8" key="1">
    <citation type="submission" date="2023-05" db="EMBL/GenBank/DDBJ databases">
        <authorList>
            <person name="Huff M."/>
        </authorList>
    </citation>
    <scope>NUCLEOTIDE SEQUENCE</scope>
</reference>